<proteinExistence type="predicted"/>
<comment type="caution">
    <text evidence="1">The sequence shown here is derived from an EMBL/GenBank/DDBJ whole genome shotgun (WGS) entry which is preliminary data.</text>
</comment>
<dbReference type="Proteomes" id="UP001054945">
    <property type="component" value="Unassembled WGS sequence"/>
</dbReference>
<name>A0AAV4SV30_CAEEX</name>
<evidence type="ECO:0000313" key="2">
    <source>
        <dbReference type="Proteomes" id="UP001054945"/>
    </source>
</evidence>
<accession>A0AAV4SV30</accession>
<keyword evidence="2" id="KW-1185">Reference proteome</keyword>
<dbReference type="EMBL" id="BPLR01010150">
    <property type="protein sequence ID" value="GIY37267.1"/>
    <property type="molecule type" value="Genomic_DNA"/>
</dbReference>
<gene>
    <name evidence="1" type="ORF">CEXT_709711</name>
</gene>
<protein>
    <submittedName>
        <fullName evidence="1">Uncharacterized protein</fullName>
    </submittedName>
</protein>
<reference evidence="1 2" key="1">
    <citation type="submission" date="2021-06" db="EMBL/GenBank/DDBJ databases">
        <title>Caerostris extrusa draft genome.</title>
        <authorList>
            <person name="Kono N."/>
            <person name="Arakawa K."/>
        </authorList>
    </citation>
    <scope>NUCLEOTIDE SEQUENCE [LARGE SCALE GENOMIC DNA]</scope>
</reference>
<dbReference type="AlphaFoldDB" id="A0AAV4SV30"/>
<organism evidence="1 2">
    <name type="scientific">Caerostris extrusa</name>
    <name type="common">Bark spider</name>
    <name type="synonym">Caerostris bankana</name>
    <dbReference type="NCBI Taxonomy" id="172846"/>
    <lineage>
        <taxon>Eukaryota</taxon>
        <taxon>Metazoa</taxon>
        <taxon>Ecdysozoa</taxon>
        <taxon>Arthropoda</taxon>
        <taxon>Chelicerata</taxon>
        <taxon>Arachnida</taxon>
        <taxon>Araneae</taxon>
        <taxon>Araneomorphae</taxon>
        <taxon>Entelegynae</taxon>
        <taxon>Araneoidea</taxon>
        <taxon>Araneidae</taxon>
        <taxon>Caerostris</taxon>
    </lineage>
</organism>
<sequence length="92" mass="10346">MDAQHLFPSALSNTEYYSPHGSRIDTAVTCWSRGGAHHCRKHHVSILCFSQRLSCGATDATRVDQVPAGNIIFRLPINLSWHNLFPYTGHNR</sequence>
<evidence type="ECO:0000313" key="1">
    <source>
        <dbReference type="EMBL" id="GIY37267.1"/>
    </source>
</evidence>